<dbReference type="InterPro" id="IPR012341">
    <property type="entry name" value="6hp_glycosidase-like_sf"/>
</dbReference>
<sequence length="524" mass="56978">MLLLLRVAFACFVVIKALVLTAASSSSSASHREAPGDELPDVRPPPVQRTFTSDAVEHAITNISANIASPQLARLFANALPNTLDTTVRHFDDSKPDTFIITGDIDAMWIRDAANQVWPYLHFINDDARLDRLLLGVVARMSKQIKLDAYANAFQPNATCAPSQHAGDRRTPPMQRGVFEGKFELDSLAHFLRLSAAYVRFSSNKAEAAQRVINLPDWNDALEALLGVLDEQSKSSDEQEQEPSPAYGFARVTDTALDTLAIAANCTGSKGLGETTPGTRTGLVRSHFRPSDDASTFPFPVAANIMTSCELSNVATYILRPTGALDVAKRCDAFSAAIALGVLNWGATSVDEAGELTFAYEIDGYGSRLLMDDANVPSLLALPLYWHADGGSFRSIYDVTRRRILSSANPFYACSTTGRRVCGVGSPHVGRRWIWPLSLVVQGWTAVASRNATEICEVLDALVLSSAGTGLLHESFDPNDPAHFTRSWFAMVNSLFGDLIVKTSREMPDVLAHPDVACNKEKIF</sequence>
<gene>
    <name evidence="2" type="ORF">PPROV_000511000</name>
</gene>
<proteinExistence type="predicted"/>
<comment type="caution">
    <text evidence="2">The sequence shown here is derived from an EMBL/GenBank/DDBJ whole genome shotgun (WGS) entry which is preliminary data.</text>
</comment>
<dbReference type="InterPro" id="IPR008313">
    <property type="entry name" value="GH125"/>
</dbReference>
<reference evidence="2" key="1">
    <citation type="submission" date="2020-10" db="EMBL/GenBank/DDBJ databases">
        <title>Unveiling of a novel bifunctional photoreceptor, Dualchrome1, isolated from a cosmopolitan green alga.</title>
        <authorList>
            <person name="Suzuki S."/>
            <person name="Kawachi M."/>
        </authorList>
    </citation>
    <scope>NUCLEOTIDE SEQUENCE</scope>
    <source>
        <strain evidence="2">NIES 2893</strain>
    </source>
</reference>
<dbReference type="OrthoDB" id="7771656at2759"/>
<accession>A0A830HHS0</accession>
<feature type="chain" id="PRO_5032656529" description="Metal-independent alpha-mannosidase" evidence="1">
    <location>
        <begin position="18"/>
        <end position="524"/>
    </location>
</feature>
<evidence type="ECO:0000313" key="3">
    <source>
        <dbReference type="Proteomes" id="UP000660262"/>
    </source>
</evidence>
<dbReference type="Proteomes" id="UP000660262">
    <property type="component" value="Unassembled WGS sequence"/>
</dbReference>
<dbReference type="Pfam" id="PF06824">
    <property type="entry name" value="Glyco_hydro_125"/>
    <property type="match status" value="1"/>
</dbReference>
<dbReference type="InterPro" id="IPR008928">
    <property type="entry name" value="6-hairpin_glycosidase_sf"/>
</dbReference>
<feature type="signal peptide" evidence="1">
    <location>
        <begin position="1"/>
        <end position="17"/>
    </location>
</feature>
<dbReference type="SUPFAM" id="SSF48208">
    <property type="entry name" value="Six-hairpin glycosidases"/>
    <property type="match status" value="1"/>
</dbReference>
<keyword evidence="1" id="KW-0732">Signal</keyword>
<protein>
    <recommendedName>
        <fullName evidence="4">Metal-independent alpha-mannosidase</fullName>
    </recommendedName>
</protein>
<dbReference type="Gene3D" id="1.50.10.10">
    <property type="match status" value="1"/>
</dbReference>
<evidence type="ECO:0000313" key="2">
    <source>
        <dbReference type="EMBL" id="GHP06365.1"/>
    </source>
</evidence>
<dbReference type="EMBL" id="BNJQ01000012">
    <property type="protein sequence ID" value="GHP06365.1"/>
    <property type="molecule type" value="Genomic_DNA"/>
</dbReference>
<evidence type="ECO:0008006" key="4">
    <source>
        <dbReference type="Google" id="ProtNLM"/>
    </source>
</evidence>
<organism evidence="2 3">
    <name type="scientific">Pycnococcus provasolii</name>
    <dbReference type="NCBI Taxonomy" id="41880"/>
    <lineage>
        <taxon>Eukaryota</taxon>
        <taxon>Viridiplantae</taxon>
        <taxon>Chlorophyta</taxon>
        <taxon>Pseudoscourfieldiophyceae</taxon>
        <taxon>Pseudoscourfieldiales</taxon>
        <taxon>Pycnococcaceae</taxon>
        <taxon>Pycnococcus</taxon>
    </lineage>
</organism>
<evidence type="ECO:0000256" key="1">
    <source>
        <dbReference type="SAM" id="SignalP"/>
    </source>
</evidence>
<dbReference type="PANTHER" id="PTHR31047:SF0">
    <property type="entry name" value="MEIOTICALLY UP-REGULATED GENE 157 PROTEIN"/>
    <property type="match status" value="1"/>
</dbReference>
<dbReference type="PANTHER" id="PTHR31047">
    <property type="entry name" value="MEIOTICALLY UP-REGULATED GENE 157 PROTEIN"/>
    <property type="match status" value="1"/>
</dbReference>
<dbReference type="PIRSF" id="PIRSF028846">
    <property type="entry name" value="UCP028846"/>
    <property type="match status" value="1"/>
</dbReference>
<dbReference type="AlphaFoldDB" id="A0A830HHS0"/>
<dbReference type="SMART" id="SM01149">
    <property type="entry name" value="DUF1237"/>
    <property type="match status" value="1"/>
</dbReference>
<keyword evidence="3" id="KW-1185">Reference proteome</keyword>
<dbReference type="GO" id="GO:0005975">
    <property type="term" value="P:carbohydrate metabolic process"/>
    <property type="evidence" value="ECO:0007669"/>
    <property type="project" value="InterPro"/>
</dbReference>
<name>A0A830HHS0_9CHLO</name>